<dbReference type="InterPro" id="IPR044174">
    <property type="entry name" value="BC10-like"/>
</dbReference>
<evidence type="ECO:0000256" key="4">
    <source>
        <dbReference type="ARBA" id="ARBA00023136"/>
    </source>
</evidence>
<dbReference type="AlphaFoldDB" id="A0A6A2WS24"/>
<dbReference type="EMBL" id="VEPZ02001671">
    <property type="protein sequence ID" value="KAE8663558.1"/>
    <property type="molecule type" value="Genomic_DNA"/>
</dbReference>
<keyword evidence="5" id="KW-0325">Glycoprotein</keyword>
<dbReference type="GO" id="GO:0016020">
    <property type="term" value="C:membrane"/>
    <property type="evidence" value="ECO:0007669"/>
    <property type="project" value="UniProtKB-SubCell"/>
</dbReference>
<keyword evidence="7" id="KW-1185">Reference proteome</keyword>
<dbReference type="GO" id="GO:0016757">
    <property type="term" value="F:glycosyltransferase activity"/>
    <property type="evidence" value="ECO:0007669"/>
    <property type="project" value="UniProtKB-KW"/>
</dbReference>
<comment type="subcellular location">
    <subcellularLocation>
        <location evidence="1">Membrane</location>
        <topology evidence="1">Single-pass type II membrane protein</topology>
    </subcellularLocation>
</comment>
<dbReference type="InterPro" id="IPR003406">
    <property type="entry name" value="Glyco_trans_14"/>
</dbReference>
<evidence type="ECO:0000313" key="6">
    <source>
        <dbReference type="EMBL" id="KAE8663558.1"/>
    </source>
</evidence>
<reference evidence="6" key="1">
    <citation type="submission" date="2019-09" db="EMBL/GenBank/DDBJ databases">
        <title>Draft genome information of white flower Hibiscus syriacus.</title>
        <authorList>
            <person name="Kim Y.-M."/>
        </authorList>
    </citation>
    <scope>NUCLEOTIDE SEQUENCE [LARGE SCALE GENOMIC DNA]</scope>
    <source>
        <strain evidence="6">YM2019G1</strain>
    </source>
</reference>
<dbReference type="PANTHER" id="PTHR31042">
    <property type="entry name" value="CORE-2/I-BRANCHING BETA-1,6-N-ACETYLGLUCOSAMINYLTRANSFERASE FAMILY PROTEIN-RELATED"/>
    <property type="match status" value="1"/>
</dbReference>
<keyword evidence="2" id="KW-0328">Glycosyltransferase</keyword>
<proteinExistence type="predicted"/>
<keyword evidence="4" id="KW-0472">Membrane</keyword>
<comment type="caution">
    <text evidence="6">The sequence shown here is derived from an EMBL/GenBank/DDBJ whole genome shotgun (WGS) entry which is preliminary data.</text>
</comment>
<evidence type="ECO:0000313" key="7">
    <source>
        <dbReference type="Proteomes" id="UP000436088"/>
    </source>
</evidence>
<evidence type="ECO:0000256" key="2">
    <source>
        <dbReference type="ARBA" id="ARBA00022676"/>
    </source>
</evidence>
<keyword evidence="3" id="KW-0808">Transferase</keyword>
<dbReference type="Pfam" id="PF02485">
    <property type="entry name" value="Branch"/>
    <property type="match status" value="1"/>
</dbReference>
<sequence>MRSVGSSARVGHVRMTKFLEPPNAMHDMDDKELLWRASMSPRIAECSSKGTKGCTRSMCTPIRPSTHRSLMARCSTAEEFPARKLNGGKVNMIEAERRLVANALRDFSNQRFVLLLESCVPLFNFSTVYSYLINSSHTFVESYDLPGPVGRY</sequence>
<protein>
    <submittedName>
        <fullName evidence="6">Core-2/I-branching beta-1,6-N-acetylglucosaminyltransferase family protein</fullName>
    </submittedName>
</protein>
<evidence type="ECO:0000256" key="3">
    <source>
        <dbReference type="ARBA" id="ARBA00022679"/>
    </source>
</evidence>
<evidence type="ECO:0000256" key="1">
    <source>
        <dbReference type="ARBA" id="ARBA00004606"/>
    </source>
</evidence>
<gene>
    <name evidence="6" type="ORF">F3Y22_tig00112928pilonHSYRG00019</name>
</gene>
<dbReference type="Proteomes" id="UP000436088">
    <property type="component" value="Unassembled WGS sequence"/>
</dbReference>
<organism evidence="6 7">
    <name type="scientific">Hibiscus syriacus</name>
    <name type="common">Rose of Sharon</name>
    <dbReference type="NCBI Taxonomy" id="106335"/>
    <lineage>
        <taxon>Eukaryota</taxon>
        <taxon>Viridiplantae</taxon>
        <taxon>Streptophyta</taxon>
        <taxon>Embryophyta</taxon>
        <taxon>Tracheophyta</taxon>
        <taxon>Spermatophyta</taxon>
        <taxon>Magnoliopsida</taxon>
        <taxon>eudicotyledons</taxon>
        <taxon>Gunneridae</taxon>
        <taxon>Pentapetalae</taxon>
        <taxon>rosids</taxon>
        <taxon>malvids</taxon>
        <taxon>Malvales</taxon>
        <taxon>Malvaceae</taxon>
        <taxon>Malvoideae</taxon>
        <taxon>Hibiscus</taxon>
    </lineage>
</organism>
<accession>A0A6A2WS24</accession>
<name>A0A6A2WS24_HIBSY</name>
<evidence type="ECO:0000256" key="5">
    <source>
        <dbReference type="ARBA" id="ARBA00023180"/>
    </source>
</evidence>
<dbReference type="PANTHER" id="PTHR31042:SF111">
    <property type="entry name" value="CORE-2_I-BRANCHING BETA-1,6-N-ACETYLGLUCOSAMINYLTRANSFERASE FAMILY PROTEIN"/>
    <property type="match status" value="1"/>
</dbReference>